<gene>
    <name evidence="2" type="ORF">GCM10009096_32400</name>
</gene>
<accession>A0ABP3KTZ7</accession>
<evidence type="ECO:0000256" key="1">
    <source>
        <dbReference type="SAM" id="MobiDB-lite"/>
    </source>
</evidence>
<evidence type="ECO:0000313" key="3">
    <source>
        <dbReference type="Proteomes" id="UP001500713"/>
    </source>
</evidence>
<comment type="caution">
    <text evidence="2">The sequence shown here is derived from an EMBL/GenBank/DDBJ whole genome shotgun (WGS) entry which is preliminary data.</text>
</comment>
<evidence type="ECO:0000313" key="2">
    <source>
        <dbReference type="EMBL" id="GAA0487075.1"/>
    </source>
</evidence>
<organism evidence="2 3">
    <name type="scientific">Parasphingorhabdus litoris</name>
    <dbReference type="NCBI Taxonomy" id="394733"/>
    <lineage>
        <taxon>Bacteria</taxon>
        <taxon>Pseudomonadati</taxon>
        <taxon>Pseudomonadota</taxon>
        <taxon>Alphaproteobacteria</taxon>
        <taxon>Sphingomonadales</taxon>
        <taxon>Sphingomonadaceae</taxon>
        <taxon>Parasphingorhabdus</taxon>
    </lineage>
</organism>
<protein>
    <submittedName>
        <fullName evidence="2">Uncharacterized protein</fullName>
    </submittedName>
</protein>
<keyword evidence="3" id="KW-1185">Reference proteome</keyword>
<dbReference type="EMBL" id="BAAAEM010000003">
    <property type="protein sequence ID" value="GAA0487075.1"/>
    <property type="molecule type" value="Genomic_DNA"/>
</dbReference>
<dbReference type="RefSeq" id="WP_229955755.1">
    <property type="nucleotide sequence ID" value="NZ_BAAAEM010000003.1"/>
</dbReference>
<sequence>MFESERGEANMGLWSGKPEPGTWGTGNLGSGSLKKLMTPLPDLMSLAASEARIIMSLRVVVMSQKCYRDSRPYLQDRLGDEFAANRFLIMVEAIGEAWPESVKIARACCPHTMPDEMLLLNMLCYVRQECRPGFDALICEMIAPCGRDRIYTDMRNFVTTYKAWSTESR</sequence>
<dbReference type="Proteomes" id="UP001500713">
    <property type="component" value="Unassembled WGS sequence"/>
</dbReference>
<reference evidence="3" key="1">
    <citation type="journal article" date="2019" name="Int. J. Syst. Evol. Microbiol.">
        <title>The Global Catalogue of Microorganisms (GCM) 10K type strain sequencing project: providing services to taxonomists for standard genome sequencing and annotation.</title>
        <authorList>
            <consortium name="The Broad Institute Genomics Platform"/>
            <consortium name="The Broad Institute Genome Sequencing Center for Infectious Disease"/>
            <person name="Wu L."/>
            <person name="Ma J."/>
        </authorList>
    </citation>
    <scope>NUCLEOTIDE SEQUENCE [LARGE SCALE GENOMIC DNA]</scope>
    <source>
        <strain evidence="3">JCM 14162</strain>
    </source>
</reference>
<feature type="region of interest" description="Disordered" evidence="1">
    <location>
        <begin position="1"/>
        <end position="25"/>
    </location>
</feature>
<proteinExistence type="predicted"/>
<name>A0ABP3KTZ7_9SPHN</name>